<dbReference type="NCBIfam" id="NF047509">
    <property type="entry name" value="Rv3131_FMN_oxido"/>
    <property type="match status" value="1"/>
</dbReference>
<dbReference type="PROSITE" id="PS51318">
    <property type="entry name" value="TAT"/>
    <property type="match status" value="1"/>
</dbReference>
<organism evidence="2 3">
    <name type="scientific">Rhodopseudomonas julia</name>
    <dbReference type="NCBI Taxonomy" id="200617"/>
    <lineage>
        <taxon>Bacteria</taxon>
        <taxon>Pseudomonadati</taxon>
        <taxon>Pseudomonadota</taxon>
        <taxon>Alphaproteobacteria</taxon>
        <taxon>Hyphomicrobiales</taxon>
        <taxon>Nitrobacteraceae</taxon>
        <taxon>Rhodopseudomonas</taxon>
    </lineage>
</organism>
<accession>A0ABU0C689</accession>
<dbReference type="SUPFAM" id="SSF55469">
    <property type="entry name" value="FMN-dependent nitroreductase-like"/>
    <property type="match status" value="2"/>
</dbReference>
<proteinExistence type="predicted"/>
<dbReference type="EMBL" id="JAUSUK010000002">
    <property type="protein sequence ID" value="MDQ0326014.1"/>
    <property type="molecule type" value="Genomic_DNA"/>
</dbReference>
<dbReference type="RefSeq" id="WP_307154247.1">
    <property type="nucleotide sequence ID" value="NZ_JAUSUK010000002.1"/>
</dbReference>
<protein>
    <submittedName>
        <fullName evidence="2">Nitroreductase</fullName>
    </submittedName>
</protein>
<keyword evidence="3" id="KW-1185">Reference proteome</keyword>
<comment type="caution">
    <text evidence="2">The sequence shown here is derived from an EMBL/GenBank/DDBJ whole genome shotgun (WGS) entry which is preliminary data.</text>
</comment>
<sequence length="367" mass="39160">MLSRRNIIVGSGVVLAGAGIGYSLWPGTDPAYAAAVDASRRRLDVEAAGAGSGEAFSGLIRYATLAANSHNTQPWLFGVSGREIRITPDFSRRCPAVDPEDRHLFASLGCAAENLMLAAGAVGFAAEARFDDDAQAAVISLTPAAAHSLPAFEAIPRRQSTRAPFDASPLSVEELHALEGATDRPGVRTRFLTARTELDELKDFVVWGNTAQCGDAAFVEELRSWVRFNESDAVRRRDGLFAGASGNPVTPCWLGRAIFPYVFTAAAENPKYVAQIDGAAGALVLFAEKNDAAGLFAVGRAAQRFMLEAEARDIRTSFVNQPVEVASVRRAFASWLGEGLRPALVLRFGRGAKVPMSLRRPVAAVTV</sequence>
<dbReference type="Gene3D" id="3.40.109.10">
    <property type="entry name" value="NADH Oxidase"/>
    <property type="match status" value="1"/>
</dbReference>
<name>A0ABU0C689_9BRAD</name>
<evidence type="ECO:0000313" key="3">
    <source>
        <dbReference type="Proteomes" id="UP001230253"/>
    </source>
</evidence>
<dbReference type="InterPro" id="IPR000415">
    <property type="entry name" value="Nitroreductase-like"/>
</dbReference>
<keyword evidence="1" id="KW-0812">Transmembrane</keyword>
<gene>
    <name evidence="2" type="ORF">J2R99_001883</name>
</gene>
<keyword evidence="1" id="KW-0472">Membrane</keyword>
<evidence type="ECO:0000256" key="1">
    <source>
        <dbReference type="SAM" id="Phobius"/>
    </source>
</evidence>
<evidence type="ECO:0000313" key="2">
    <source>
        <dbReference type="EMBL" id="MDQ0326014.1"/>
    </source>
</evidence>
<dbReference type="Proteomes" id="UP001230253">
    <property type="component" value="Unassembled WGS sequence"/>
</dbReference>
<feature type="transmembrane region" description="Helical" evidence="1">
    <location>
        <begin position="7"/>
        <end position="25"/>
    </location>
</feature>
<reference evidence="2 3" key="1">
    <citation type="submission" date="2023-07" db="EMBL/GenBank/DDBJ databases">
        <title>Genomic Encyclopedia of Type Strains, Phase IV (KMG-IV): sequencing the most valuable type-strain genomes for metagenomic binning, comparative biology and taxonomic classification.</title>
        <authorList>
            <person name="Goeker M."/>
        </authorList>
    </citation>
    <scope>NUCLEOTIDE SEQUENCE [LARGE SCALE GENOMIC DNA]</scope>
    <source>
        <strain evidence="2 3">DSM 11549</strain>
    </source>
</reference>
<keyword evidence="1" id="KW-1133">Transmembrane helix</keyword>
<dbReference type="InterPro" id="IPR006311">
    <property type="entry name" value="TAT_signal"/>
</dbReference>